<name>A0ABU5CDD7_9BACI</name>
<protein>
    <submittedName>
        <fullName evidence="2">Uncharacterized protein</fullName>
    </submittedName>
</protein>
<feature type="transmembrane region" description="Helical" evidence="1">
    <location>
        <begin position="68"/>
        <end position="88"/>
    </location>
</feature>
<dbReference type="EMBL" id="JAROCA020000001">
    <property type="protein sequence ID" value="MDY0404225.1"/>
    <property type="molecule type" value="Genomic_DNA"/>
</dbReference>
<reference evidence="2 3" key="1">
    <citation type="submission" date="2023-10" db="EMBL/GenBank/DDBJ databases">
        <title>179-bfca-hs.</title>
        <authorList>
            <person name="Miliotis G."/>
            <person name="Sengupta P."/>
            <person name="Hameed A."/>
            <person name="Chuvochina M."/>
            <person name="Mcdonagh F."/>
            <person name="Simpson A.C."/>
            <person name="Singh N.K."/>
            <person name="Rekha P.D."/>
            <person name="Raman K."/>
            <person name="Hugenholtz P."/>
            <person name="Venkateswaran K."/>
        </authorList>
    </citation>
    <scope>NUCLEOTIDE SEQUENCE [LARGE SCALE GENOMIC DNA]</scope>
    <source>
        <strain evidence="2 3">179-BFC-A-HS</strain>
    </source>
</reference>
<evidence type="ECO:0000313" key="2">
    <source>
        <dbReference type="EMBL" id="MDY0404225.1"/>
    </source>
</evidence>
<keyword evidence="1" id="KW-0472">Membrane</keyword>
<sequence>MLSNNKGYPWRFAIGGWVAFIVVTILFFIFDDNIYTIFGILTATIILTIGNVFMYFTQSGNQRGKIACFRFVLSFIALMNYRMMRFFISSGVHPTYELPNDLIFLPFRRSSAL</sequence>
<comment type="caution">
    <text evidence="2">The sequence shown here is derived from an EMBL/GenBank/DDBJ whole genome shotgun (WGS) entry which is preliminary data.</text>
</comment>
<accession>A0ABU5CDD7</accession>
<proteinExistence type="predicted"/>
<evidence type="ECO:0000313" key="3">
    <source>
        <dbReference type="Proteomes" id="UP001228376"/>
    </source>
</evidence>
<keyword evidence="1" id="KW-0812">Transmembrane</keyword>
<organism evidence="2 3">
    <name type="scientific">Tigheibacillus jepli</name>
    <dbReference type="NCBI Taxonomy" id="3035914"/>
    <lineage>
        <taxon>Bacteria</taxon>
        <taxon>Bacillati</taxon>
        <taxon>Bacillota</taxon>
        <taxon>Bacilli</taxon>
        <taxon>Bacillales</taxon>
        <taxon>Bacillaceae</taxon>
        <taxon>Tigheibacillus</taxon>
    </lineage>
</organism>
<feature type="transmembrane region" description="Helical" evidence="1">
    <location>
        <begin position="36"/>
        <end position="56"/>
    </location>
</feature>
<evidence type="ECO:0000256" key="1">
    <source>
        <dbReference type="SAM" id="Phobius"/>
    </source>
</evidence>
<keyword evidence="1" id="KW-1133">Transmembrane helix</keyword>
<keyword evidence="3" id="KW-1185">Reference proteome</keyword>
<dbReference type="RefSeq" id="WP_320384153.1">
    <property type="nucleotide sequence ID" value="NZ_JAROCA020000001.1"/>
</dbReference>
<gene>
    <name evidence="2" type="ORF">P5G51_001300</name>
</gene>
<dbReference type="Proteomes" id="UP001228376">
    <property type="component" value="Unassembled WGS sequence"/>
</dbReference>
<feature type="transmembrane region" description="Helical" evidence="1">
    <location>
        <begin position="12"/>
        <end position="30"/>
    </location>
</feature>